<dbReference type="InterPro" id="IPR001437">
    <property type="entry name" value="Tscrpt_elong_fac_GreA/B_C"/>
</dbReference>
<dbReference type="GO" id="GO:0016301">
    <property type="term" value="F:kinase activity"/>
    <property type="evidence" value="ECO:0007669"/>
    <property type="project" value="UniProtKB-KW"/>
</dbReference>
<dbReference type="RefSeq" id="WP_344802509.1">
    <property type="nucleotide sequence ID" value="NZ_BAABBO010000001.1"/>
</dbReference>
<organism evidence="3 4">
    <name type="scientific">Allohahella marinimesophila</name>
    <dbReference type="NCBI Taxonomy" id="1054972"/>
    <lineage>
        <taxon>Bacteria</taxon>
        <taxon>Pseudomonadati</taxon>
        <taxon>Pseudomonadota</taxon>
        <taxon>Gammaproteobacteria</taxon>
        <taxon>Oceanospirillales</taxon>
        <taxon>Hahellaceae</taxon>
        <taxon>Allohahella</taxon>
    </lineage>
</organism>
<evidence type="ECO:0000313" key="4">
    <source>
        <dbReference type="Proteomes" id="UP001501337"/>
    </source>
</evidence>
<dbReference type="Pfam" id="PF14760">
    <property type="entry name" value="Rnk_N"/>
    <property type="match status" value="1"/>
</dbReference>
<dbReference type="InterPro" id="IPR029462">
    <property type="entry name" value="Rnk_N"/>
</dbReference>
<dbReference type="PANTHER" id="PTHR30437:SF5">
    <property type="entry name" value="REGULATOR OF NUCLEOSIDE DIPHOSPHATE KINASE"/>
    <property type="match status" value="1"/>
</dbReference>
<comment type="caution">
    <text evidence="3">The sequence shown here is derived from an EMBL/GenBank/DDBJ whole genome shotgun (WGS) entry which is preliminary data.</text>
</comment>
<proteinExistence type="predicted"/>
<keyword evidence="3" id="KW-0418">Kinase</keyword>
<dbReference type="PANTHER" id="PTHR30437">
    <property type="entry name" value="TRANSCRIPTION ELONGATION FACTOR GREA"/>
    <property type="match status" value="1"/>
</dbReference>
<feature type="domain" description="Transcription elongation factor GreA/GreB C-terminal" evidence="1">
    <location>
        <begin position="49"/>
        <end position="123"/>
    </location>
</feature>
<dbReference type="Gene3D" id="1.10.286.20">
    <property type="match status" value="1"/>
</dbReference>
<evidence type="ECO:0000259" key="2">
    <source>
        <dbReference type="Pfam" id="PF14760"/>
    </source>
</evidence>
<dbReference type="InterPro" id="IPR023459">
    <property type="entry name" value="Tscrpt_elong_fac_GreA/B_fam"/>
</dbReference>
<evidence type="ECO:0000259" key="1">
    <source>
        <dbReference type="Pfam" id="PF01272"/>
    </source>
</evidence>
<dbReference type="Proteomes" id="UP001501337">
    <property type="component" value="Unassembled WGS sequence"/>
</dbReference>
<dbReference type="Gene3D" id="3.10.50.30">
    <property type="entry name" value="Transcription elongation factor, GreA/GreB, C-terminal domain"/>
    <property type="match status" value="1"/>
</dbReference>
<sequence>MVSMPPIKLSTVDYRRLSALLDKLPFSPEADLLAEEIERAEHRMPEDMPADVATMRSRVTFTILSTQKTFTYTLVYPEELTGYDSPLSVLTPVGSALLGLSTGQTMEWPLGSDRSTRVRIDNICYQPEMAGDFHL</sequence>
<reference evidence="4" key="1">
    <citation type="journal article" date="2019" name="Int. J. Syst. Evol. Microbiol.">
        <title>The Global Catalogue of Microorganisms (GCM) 10K type strain sequencing project: providing services to taxonomists for standard genome sequencing and annotation.</title>
        <authorList>
            <consortium name="The Broad Institute Genomics Platform"/>
            <consortium name="The Broad Institute Genome Sequencing Center for Infectious Disease"/>
            <person name="Wu L."/>
            <person name="Ma J."/>
        </authorList>
    </citation>
    <scope>NUCLEOTIDE SEQUENCE [LARGE SCALE GENOMIC DNA]</scope>
    <source>
        <strain evidence="4">JCM 17555</strain>
    </source>
</reference>
<dbReference type="InterPro" id="IPR036953">
    <property type="entry name" value="GreA/GreB_C_sf"/>
</dbReference>
<protein>
    <submittedName>
        <fullName evidence="3">Nucleoside diphosphate kinase regulator</fullName>
    </submittedName>
</protein>
<name>A0ABP7NHD4_9GAMM</name>
<gene>
    <name evidence="3" type="primary">rnk</name>
    <name evidence="3" type="ORF">GCM10022278_02720</name>
</gene>
<dbReference type="NCBIfam" id="NF004396">
    <property type="entry name" value="PRK05753.1"/>
    <property type="match status" value="1"/>
</dbReference>
<keyword evidence="4" id="KW-1185">Reference proteome</keyword>
<dbReference type="SUPFAM" id="SSF54534">
    <property type="entry name" value="FKBP-like"/>
    <property type="match status" value="1"/>
</dbReference>
<dbReference type="EMBL" id="BAABBO010000001">
    <property type="protein sequence ID" value="GAA3947007.1"/>
    <property type="molecule type" value="Genomic_DNA"/>
</dbReference>
<keyword evidence="3" id="KW-0808">Transferase</keyword>
<evidence type="ECO:0000313" key="3">
    <source>
        <dbReference type="EMBL" id="GAA3947007.1"/>
    </source>
</evidence>
<feature type="domain" description="Regulator of nucleoside diphosphate kinase N-terminal" evidence="2">
    <location>
        <begin position="5"/>
        <end position="41"/>
    </location>
</feature>
<dbReference type="Pfam" id="PF01272">
    <property type="entry name" value="GreA_GreB"/>
    <property type="match status" value="1"/>
</dbReference>
<accession>A0ABP7NHD4</accession>